<dbReference type="EMBL" id="GDJX01005306">
    <property type="protein sequence ID" value="JAT62630.1"/>
    <property type="molecule type" value="Transcribed_RNA"/>
</dbReference>
<proteinExistence type="predicted"/>
<gene>
    <name evidence="2" type="ORF">g.21975</name>
</gene>
<feature type="compositionally biased region" description="Pro residues" evidence="1">
    <location>
        <begin position="228"/>
        <end position="238"/>
    </location>
</feature>
<feature type="region of interest" description="Disordered" evidence="1">
    <location>
        <begin position="324"/>
        <end position="357"/>
    </location>
</feature>
<name>A0A1D1Z6S7_9ARAE</name>
<protein>
    <submittedName>
        <fullName evidence="2">Uncharacterized protein</fullName>
    </submittedName>
</protein>
<feature type="region of interest" description="Disordered" evidence="1">
    <location>
        <begin position="143"/>
        <end position="199"/>
    </location>
</feature>
<reference evidence="2" key="1">
    <citation type="submission" date="2015-07" db="EMBL/GenBank/DDBJ databases">
        <title>Transcriptome Assembly of Anthurium amnicola.</title>
        <authorList>
            <person name="Suzuki J."/>
        </authorList>
    </citation>
    <scope>NUCLEOTIDE SEQUENCE</scope>
</reference>
<feature type="compositionally biased region" description="Pro residues" evidence="1">
    <location>
        <begin position="68"/>
        <end position="78"/>
    </location>
</feature>
<organism evidence="2">
    <name type="scientific">Anthurium amnicola</name>
    <dbReference type="NCBI Taxonomy" id="1678845"/>
    <lineage>
        <taxon>Eukaryota</taxon>
        <taxon>Viridiplantae</taxon>
        <taxon>Streptophyta</taxon>
        <taxon>Embryophyta</taxon>
        <taxon>Tracheophyta</taxon>
        <taxon>Spermatophyta</taxon>
        <taxon>Magnoliopsida</taxon>
        <taxon>Liliopsida</taxon>
        <taxon>Araceae</taxon>
        <taxon>Pothoideae</taxon>
        <taxon>Potheae</taxon>
        <taxon>Anthurium</taxon>
    </lineage>
</organism>
<feature type="compositionally biased region" description="Low complexity" evidence="1">
    <location>
        <begin position="156"/>
        <end position="179"/>
    </location>
</feature>
<feature type="region of interest" description="Disordered" evidence="1">
    <location>
        <begin position="14"/>
        <end position="118"/>
    </location>
</feature>
<dbReference type="AlphaFoldDB" id="A0A1D1Z6S7"/>
<evidence type="ECO:0000256" key="1">
    <source>
        <dbReference type="SAM" id="MobiDB-lite"/>
    </source>
</evidence>
<evidence type="ECO:0000313" key="2">
    <source>
        <dbReference type="EMBL" id="JAT62630.1"/>
    </source>
</evidence>
<feature type="compositionally biased region" description="Basic and acidic residues" evidence="1">
    <location>
        <begin position="108"/>
        <end position="118"/>
    </location>
</feature>
<sequence length="357" mass="38579">MSWKKIRTAFKFSFYLRRGDGRPRSLPTPTAEASAPQGGDSLGPEPDEVSGPGEDEKKRDAIADASPTVPPPAGPPVAPEGAPEAADMEKLPAVGGDGTSPPVATEGPRQEPGRPSAWRESRRISVRFLCYLLHRLTSLRSLPVPGQTPTPGDAMGTPGSGLALPAALPARPGADAAEATMQSGTSTPEPMKWPRLQRRQSKWTDRLKIKVLFVARLLLRLAKVQLLPPPALPAPPPPDEAETKQAPEASEEGKTDPAAEDKELKNLLQTELWKKMEVDLEELLEQQGVEEMGGDFEVLPRHLKDCLLCFAVFPDEWAIRKGEYEATDDGAKGSDKQGEKGDSQRGEKGRGQEGEKE</sequence>
<feature type="region of interest" description="Disordered" evidence="1">
    <location>
        <begin position="228"/>
        <end position="262"/>
    </location>
</feature>
<feature type="non-terminal residue" evidence="2">
    <location>
        <position position="357"/>
    </location>
</feature>
<accession>A0A1D1Z6S7</accession>
<feature type="compositionally biased region" description="Basic and acidic residues" evidence="1">
    <location>
        <begin position="241"/>
        <end position="262"/>
    </location>
</feature>